<dbReference type="GO" id="GO:0004364">
    <property type="term" value="F:glutathione transferase activity"/>
    <property type="evidence" value="ECO:0007669"/>
    <property type="project" value="UniProtKB-EC"/>
</dbReference>
<dbReference type="PANTHER" id="PTHR11260">
    <property type="entry name" value="GLUTATHIONE S-TRANSFERASE, GST, SUPERFAMILY, GST DOMAIN CONTAINING"/>
    <property type="match status" value="1"/>
</dbReference>
<dbReference type="HOGENOM" id="CLU_011226_18_1_1"/>
<dbReference type="GO" id="GO:0005737">
    <property type="term" value="C:cytoplasm"/>
    <property type="evidence" value="ECO:0007669"/>
    <property type="project" value="TreeGrafter"/>
</dbReference>
<dbReference type="InterPro" id="IPR036282">
    <property type="entry name" value="Glutathione-S-Trfase_C_sf"/>
</dbReference>
<keyword evidence="2" id="KW-0808">Transferase</keyword>
<dbReference type="Pfam" id="PF00043">
    <property type="entry name" value="GST_C"/>
    <property type="match status" value="1"/>
</dbReference>
<dbReference type="eggNOG" id="KOG0406">
    <property type="taxonomic scope" value="Eukaryota"/>
</dbReference>
<accession>A0A0D9VA88</accession>
<reference evidence="7" key="3">
    <citation type="submission" date="2015-04" db="UniProtKB">
        <authorList>
            <consortium name="EnsemblPlants"/>
        </authorList>
    </citation>
    <scope>IDENTIFICATION</scope>
</reference>
<evidence type="ECO:0000256" key="3">
    <source>
        <dbReference type="ARBA" id="ARBA00047960"/>
    </source>
</evidence>
<dbReference type="SUPFAM" id="SSF52833">
    <property type="entry name" value="Thioredoxin-like"/>
    <property type="match status" value="1"/>
</dbReference>
<reference evidence="8" key="2">
    <citation type="submission" date="2013-12" db="EMBL/GenBank/DDBJ databases">
        <authorList>
            <person name="Yu Y."/>
            <person name="Lee S."/>
            <person name="de Baynast K."/>
            <person name="Wissotski M."/>
            <person name="Liu L."/>
            <person name="Talag J."/>
            <person name="Goicoechea J."/>
            <person name="Angelova A."/>
            <person name="Jetty R."/>
            <person name="Kudrna D."/>
            <person name="Golser W."/>
            <person name="Rivera L."/>
            <person name="Zhang J."/>
            <person name="Wing R."/>
        </authorList>
    </citation>
    <scope>NUCLEOTIDE SEQUENCE</scope>
</reference>
<dbReference type="InterPro" id="IPR004045">
    <property type="entry name" value="Glutathione_S-Trfase_N"/>
</dbReference>
<dbReference type="CDD" id="cd03058">
    <property type="entry name" value="GST_N_Tau"/>
    <property type="match status" value="1"/>
</dbReference>
<sequence>MPLSLSTVKVIGTRFSAFIHRAEVALRLKGVPYELITEDLNNKSELLLKHNPVHKKVPILLHGDRSIPESLIIIEYVDEQCFRLVWLALWTDGGAREGFEKEAKEGLAPNRHCLALLEGQLEGKRFFSGDCIGYVDIATSVLTYWLAAMDEFAGVKLMNAEEYPSLCRWAREYTSSEAVKGCLPDWDQLVTAYAANKEKFVIVAKTLI</sequence>
<dbReference type="STRING" id="77586.A0A0D9VA88"/>
<evidence type="ECO:0000256" key="2">
    <source>
        <dbReference type="ARBA" id="ARBA00022679"/>
    </source>
</evidence>
<feature type="domain" description="GST C-terminal" evidence="6">
    <location>
        <begin position="63"/>
        <end position="193"/>
    </location>
</feature>
<evidence type="ECO:0000256" key="4">
    <source>
        <dbReference type="RuleBase" id="RU003494"/>
    </source>
</evidence>
<dbReference type="Pfam" id="PF02798">
    <property type="entry name" value="GST_N"/>
    <property type="match status" value="1"/>
</dbReference>
<dbReference type="PROSITE" id="PS50404">
    <property type="entry name" value="GST_NTER"/>
    <property type="match status" value="1"/>
</dbReference>
<dbReference type="EC" id="2.5.1.18" evidence="1"/>
<proteinExistence type="inferred from homology"/>
<organism evidence="7 8">
    <name type="scientific">Leersia perrieri</name>
    <dbReference type="NCBI Taxonomy" id="77586"/>
    <lineage>
        <taxon>Eukaryota</taxon>
        <taxon>Viridiplantae</taxon>
        <taxon>Streptophyta</taxon>
        <taxon>Embryophyta</taxon>
        <taxon>Tracheophyta</taxon>
        <taxon>Spermatophyta</taxon>
        <taxon>Magnoliopsida</taxon>
        <taxon>Liliopsida</taxon>
        <taxon>Poales</taxon>
        <taxon>Poaceae</taxon>
        <taxon>BOP clade</taxon>
        <taxon>Oryzoideae</taxon>
        <taxon>Oryzeae</taxon>
        <taxon>Oryzinae</taxon>
        <taxon>Leersia</taxon>
    </lineage>
</organism>
<dbReference type="InterPro" id="IPR010987">
    <property type="entry name" value="Glutathione-S-Trfase_C-like"/>
</dbReference>
<evidence type="ECO:0000313" key="8">
    <source>
        <dbReference type="Proteomes" id="UP000032180"/>
    </source>
</evidence>
<dbReference type="Gene3D" id="3.40.30.10">
    <property type="entry name" value="Glutaredoxin"/>
    <property type="match status" value="1"/>
</dbReference>
<dbReference type="Gene3D" id="1.20.1050.10">
    <property type="match status" value="1"/>
</dbReference>
<dbReference type="InterPro" id="IPR036249">
    <property type="entry name" value="Thioredoxin-like_sf"/>
</dbReference>
<dbReference type="Proteomes" id="UP000032180">
    <property type="component" value="Chromosome 1"/>
</dbReference>
<evidence type="ECO:0000259" key="6">
    <source>
        <dbReference type="PROSITE" id="PS50405"/>
    </source>
</evidence>
<protein>
    <recommendedName>
        <fullName evidence="1">glutathione transferase</fullName>
        <ecNumber evidence="1">2.5.1.18</ecNumber>
    </recommendedName>
</protein>
<dbReference type="Gramene" id="LPERR01G38260.1">
    <property type="protein sequence ID" value="LPERR01G38260.1"/>
    <property type="gene ID" value="LPERR01G38260"/>
</dbReference>
<dbReference type="InterPro" id="IPR045074">
    <property type="entry name" value="GST_C_Tau"/>
</dbReference>
<evidence type="ECO:0000256" key="1">
    <source>
        <dbReference type="ARBA" id="ARBA00012452"/>
    </source>
</evidence>
<dbReference type="EnsemblPlants" id="LPERR01G38260.1">
    <property type="protein sequence ID" value="LPERR01G38260.1"/>
    <property type="gene ID" value="LPERR01G38260"/>
</dbReference>
<dbReference type="InterPro" id="IPR004046">
    <property type="entry name" value="GST_C"/>
</dbReference>
<evidence type="ECO:0000313" key="7">
    <source>
        <dbReference type="EnsemblPlants" id="LPERR01G38260.1"/>
    </source>
</evidence>
<evidence type="ECO:0000259" key="5">
    <source>
        <dbReference type="PROSITE" id="PS50404"/>
    </source>
</evidence>
<dbReference type="PANTHER" id="PTHR11260:SF503">
    <property type="entry name" value="GLUTATHIONE TRANSFERASE"/>
    <property type="match status" value="1"/>
</dbReference>
<keyword evidence="8" id="KW-1185">Reference proteome</keyword>
<feature type="domain" description="GST N-terminal" evidence="5">
    <location>
        <begin position="6"/>
        <end position="85"/>
    </location>
</feature>
<dbReference type="InterPro" id="IPR045073">
    <property type="entry name" value="Omega/Tau-like"/>
</dbReference>
<name>A0A0D9VA88_9ORYZ</name>
<dbReference type="GO" id="GO:0006749">
    <property type="term" value="P:glutathione metabolic process"/>
    <property type="evidence" value="ECO:0007669"/>
    <property type="project" value="InterPro"/>
</dbReference>
<reference evidence="7 8" key="1">
    <citation type="submission" date="2012-08" db="EMBL/GenBank/DDBJ databases">
        <title>Oryza genome evolution.</title>
        <authorList>
            <person name="Wing R.A."/>
        </authorList>
    </citation>
    <scope>NUCLEOTIDE SEQUENCE</scope>
</reference>
<comment type="similarity">
    <text evidence="4">Belongs to the GST superfamily.</text>
</comment>
<dbReference type="PROSITE" id="PS50405">
    <property type="entry name" value="GST_CTER"/>
    <property type="match status" value="1"/>
</dbReference>
<dbReference type="CDD" id="cd03185">
    <property type="entry name" value="GST_C_Tau"/>
    <property type="match status" value="1"/>
</dbReference>
<comment type="catalytic activity">
    <reaction evidence="3">
        <text>RX + glutathione = an S-substituted glutathione + a halide anion + H(+)</text>
        <dbReference type="Rhea" id="RHEA:16437"/>
        <dbReference type="ChEBI" id="CHEBI:15378"/>
        <dbReference type="ChEBI" id="CHEBI:16042"/>
        <dbReference type="ChEBI" id="CHEBI:17792"/>
        <dbReference type="ChEBI" id="CHEBI:57925"/>
        <dbReference type="ChEBI" id="CHEBI:90779"/>
        <dbReference type="EC" id="2.5.1.18"/>
    </reaction>
</comment>
<dbReference type="AlphaFoldDB" id="A0A0D9VA88"/>
<dbReference type="SUPFAM" id="SSF47616">
    <property type="entry name" value="GST C-terminal domain-like"/>
    <property type="match status" value="1"/>
</dbReference>